<dbReference type="Pfam" id="PF07751">
    <property type="entry name" value="Abi_2"/>
    <property type="match status" value="1"/>
</dbReference>
<gene>
    <name evidence="1" type="ORF">H6G14_29335</name>
</gene>
<name>A0ABR8BPW3_9NOSO</name>
<evidence type="ECO:0000313" key="2">
    <source>
        <dbReference type="Proteomes" id="UP000621307"/>
    </source>
</evidence>
<comment type="caution">
    <text evidence="1">The sequence shown here is derived from an EMBL/GenBank/DDBJ whole genome shotgun (WGS) entry which is preliminary data.</text>
</comment>
<evidence type="ECO:0000313" key="1">
    <source>
        <dbReference type="EMBL" id="MBD2255322.1"/>
    </source>
</evidence>
<accession>A0ABR8BPW3</accession>
<keyword evidence="2" id="KW-1185">Reference proteome</keyword>
<reference evidence="1 2" key="1">
    <citation type="journal article" date="2020" name="ISME J.">
        <title>Comparative genomics reveals insights into cyanobacterial evolution and habitat adaptation.</title>
        <authorList>
            <person name="Chen M.Y."/>
            <person name="Teng W.K."/>
            <person name="Zhao L."/>
            <person name="Hu C.X."/>
            <person name="Zhou Y.K."/>
            <person name="Han B.P."/>
            <person name="Song L.R."/>
            <person name="Shu W.S."/>
        </authorList>
    </citation>
    <scope>NUCLEOTIDE SEQUENCE [LARGE SCALE GENOMIC DNA]</scope>
    <source>
        <strain evidence="1 2">FACHB-3921</strain>
    </source>
</reference>
<protein>
    <submittedName>
        <fullName evidence="1">Abi family protein</fullName>
    </submittedName>
</protein>
<dbReference type="InterPro" id="IPR011664">
    <property type="entry name" value="Abi_system_AbiD/AbiF-like"/>
</dbReference>
<dbReference type="RefSeq" id="WP_190572112.1">
    <property type="nucleotide sequence ID" value="NZ_JACJQL010000089.1"/>
</dbReference>
<proteinExistence type="predicted"/>
<dbReference type="Proteomes" id="UP000621307">
    <property type="component" value="Unassembled WGS sequence"/>
</dbReference>
<sequence length="247" mass="30064">MANIILYENLCVVFSSPRFSTYLRATNYDKLEALELYKLNLQLSRALYPLLSVFEINLRNRIVNVFVKYYGSTWFNENESTCKWLNEQESTLIQNEKGESEKRWELKEIKKAKDELRKERKPITSDRITAKLNFGFWVTIMVNKEYERSIWHHYIKEIFPHSPKGYNFTRKKEILRKKIMRIKKLRNRVFHHEPIFCTKELSFIELLEVHKDIIELIEWLSQHYLDSFEEDKHQFINFTKLIPSHMY</sequence>
<organism evidence="1 2">
    <name type="scientific">Nostoc parmelioides FACHB-3921</name>
    <dbReference type="NCBI Taxonomy" id="2692909"/>
    <lineage>
        <taxon>Bacteria</taxon>
        <taxon>Bacillati</taxon>
        <taxon>Cyanobacteriota</taxon>
        <taxon>Cyanophyceae</taxon>
        <taxon>Nostocales</taxon>
        <taxon>Nostocaceae</taxon>
        <taxon>Nostoc</taxon>
    </lineage>
</organism>
<dbReference type="EMBL" id="JACJQL010000089">
    <property type="protein sequence ID" value="MBD2255322.1"/>
    <property type="molecule type" value="Genomic_DNA"/>
</dbReference>